<feature type="region of interest" description="Disordered" evidence="1">
    <location>
        <begin position="35"/>
        <end position="67"/>
    </location>
</feature>
<keyword evidence="2" id="KW-0732">Signal</keyword>
<feature type="compositionally biased region" description="Polar residues" evidence="1">
    <location>
        <begin position="35"/>
        <end position="53"/>
    </location>
</feature>
<feature type="signal peptide" evidence="2">
    <location>
        <begin position="1"/>
        <end position="27"/>
    </location>
</feature>
<evidence type="ECO:0008006" key="5">
    <source>
        <dbReference type="Google" id="ProtNLM"/>
    </source>
</evidence>
<gene>
    <name evidence="3" type="ORF">C5E45_21425</name>
</gene>
<proteinExistence type="predicted"/>
<dbReference type="EMBL" id="PSZC01000015">
    <property type="protein sequence ID" value="PPJ36277.1"/>
    <property type="molecule type" value="Genomic_DNA"/>
</dbReference>
<organism evidence="3 4">
    <name type="scientific">Nocardia nova</name>
    <dbReference type="NCBI Taxonomy" id="37330"/>
    <lineage>
        <taxon>Bacteria</taxon>
        <taxon>Bacillati</taxon>
        <taxon>Actinomycetota</taxon>
        <taxon>Actinomycetes</taxon>
        <taxon>Mycobacteriales</taxon>
        <taxon>Nocardiaceae</taxon>
        <taxon>Nocardia</taxon>
    </lineage>
</organism>
<evidence type="ECO:0000313" key="3">
    <source>
        <dbReference type="EMBL" id="PPJ36277.1"/>
    </source>
</evidence>
<protein>
    <recommendedName>
        <fullName evidence="5">DUF3558 domain-containing protein</fullName>
    </recommendedName>
</protein>
<sequence>MIRMRTALIVSAACLSFVVLTSGCSLGTGGSISEKSISPQSVAPSRPTLTASKLQPPPQHNKYTTQGRPEVVFDPCTWISDDTIRESGFDPATRKRGDDMIAEYSFLTCDFSSDSERLMLNSGNATWDEDLQKVGAYSDPIIVNGREALRVHDPKLSDDCQVDLRTRVGFVQITVSPGTWSSDPVDCNRAMTIASNIEKEIGKDN</sequence>
<dbReference type="OrthoDB" id="4552877at2"/>
<dbReference type="PROSITE" id="PS51257">
    <property type="entry name" value="PROKAR_LIPOPROTEIN"/>
    <property type="match status" value="1"/>
</dbReference>
<name>A0A2S6AM11_9NOCA</name>
<feature type="chain" id="PRO_5038509549" description="DUF3558 domain-containing protein" evidence="2">
    <location>
        <begin position="28"/>
        <end position="205"/>
    </location>
</feature>
<evidence type="ECO:0000256" key="1">
    <source>
        <dbReference type="SAM" id="MobiDB-lite"/>
    </source>
</evidence>
<accession>A0A2S6AM11</accession>
<dbReference type="Pfam" id="PF12079">
    <property type="entry name" value="DUF3558"/>
    <property type="match status" value="1"/>
</dbReference>
<comment type="caution">
    <text evidence="3">The sequence shown here is derived from an EMBL/GenBank/DDBJ whole genome shotgun (WGS) entry which is preliminary data.</text>
</comment>
<dbReference type="AlphaFoldDB" id="A0A2S6AM11"/>
<evidence type="ECO:0000313" key="4">
    <source>
        <dbReference type="Proteomes" id="UP000239874"/>
    </source>
</evidence>
<reference evidence="3 4" key="1">
    <citation type="submission" date="2018-02" db="EMBL/GenBank/DDBJ databases">
        <title>8 Nocardia nova and 1 Nocardia cyriacigeorgica strain used for evolution to TMP-SMX.</title>
        <authorList>
            <person name="Mehta H."/>
            <person name="Weng J."/>
            <person name="Shamoo Y."/>
        </authorList>
    </citation>
    <scope>NUCLEOTIDE SEQUENCE [LARGE SCALE GENOMIC DNA]</scope>
    <source>
        <strain evidence="3 4">MDA3139</strain>
    </source>
</reference>
<dbReference type="Proteomes" id="UP000239874">
    <property type="component" value="Unassembled WGS sequence"/>
</dbReference>
<evidence type="ECO:0000256" key="2">
    <source>
        <dbReference type="SAM" id="SignalP"/>
    </source>
</evidence>
<dbReference type="InterPro" id="IPR024520">
    <property type="entry name" value="DUF3558"/>
</dbReference>